<gene>
    <name evidence="1" type="ORF">H8710_11920</name>
</gene>
<accession>A0A926E7U6</accession>
<name>A0A926E7U6_9FIRM</name>
<dbReference type="InterPro" id="IPR048102">
    <property type="entry name" value="MobP3"/>
</dbReference>
<dbReference type="RefSeq" id="WP_249296046.1">
    <property type="nucleotide sequence ID" value="NZ_JACRSV010000004.1"/>
</dbReference>
<dbReference type="AlphaFoldDB" id="A0A926E7U6"/>
<dbReference type="EMBL" id="JACRSV010000004">
    <property type="protein sequence ID" value="MBC8560771.1"/>
    <property type="molecule type" value="Genomic_DNA"/>
</dbReference>
<reference evidence="1" key="1">
    <citation type="submission" date="2020-08" db="EMBL/GenBank/DDBJ databases">
        <title>Genome public.</title>
        <authorList>
            <person name="Liu C."/>
            <person name="Sun Q."/>
        </authorList>
    </citation>
    <scope>NUCLEOTIDE SEQUENCE</scope>
    <source>
        <strain evidence="1">NSJ-33</strain>
    </source>
</reference>
<keyword evidence="2" id="KW-1185">Reference proteome</keyword>
<comment type="caution">
    <text evidence="1">The sequence shown here is derived from an EMBL/GenBank/DDBJ whole genome shotgun (WGS) entry which is preliminary data.</text>
</comment>
<sequence length="412" mass="47861">MSILMYKQRHKHPNYRKTPKCNYAHIGYIATRPGASKKEGMRHGLFGKLSPSDEVTEFQSWQEVGRLVRELSYRRVNIFRGIISFLPETAVELHLSDHKAWEEYIEQHIRILAQKNGIRPQDLQWAAAHHNEQNHPHLHVVFWDKNQKTMIPYVSPQIPDNIRIALIKETFSEKIQAFLAAKDKARTELSEITDKAAADFEAFVKELKPKEYRSLLEESSDIGEEEIGRPSFGDVIGKADLTAFIPYLFPLKDKMPKAGRLLYQLLPEEVKAELDSFVILLKEKNEYIRQLTEDYADSKCRLAMLYNSSPENVTEIRKKAIAEVDKLIANKVLKAIKVLLNKDRELASYEYSQAQKEYYAEEMLCEILMMLEQAVMALDDEYEGQEEAMSTDLSKFAKKEWYLKHKDKGMEI</sequence>
<evidence type="ECO:0000313" key="1">
    <source>
        <dbReference type="EMBL" id="MBC8560771.1"/>
    </source>
</evidence>
<protein>
    <submittedName>
        <fullName evidence="1">Uncharacterized protein</fullName>
    </submittedName>
</protein>
<organism evidence="1 2">
    <name type="scientific">Fumia xinanensis</name>
    <dbReference type="NCBI Taxonomy" id="2763659"/>
    <lineage>
        <taxon>Bacteria</taxon>
        <taxon>Bacillati</taxon>
        <taxon>Bacillota</taxon>
        <taxon>Clostridia</taxon>
        <taxon>Eubacteriales</taxon>
        <taxon>Oscillospiraceae</taxon>
        <taxon>Fumia</taxon>
    </lineage>
</organism>
<proteinExistence type="predicted"/>
<dbReference type="Proteomes" id="UP000610760">
    <property type="component" value="Unassembled WGS sequence"/>
</dbReference>
<evidence type="ECO:0000313" key="2">
    <source>
        <dbReference type="Proteomes" id="UP000610760"/>
    </source>
</evidence>
<dbReference type="NCBIfam" id="NF041499">
    <property type="entry name" value="MobP3"/>
    <property type="match status" value="1"/>
</dbReference>